<evidence type="ECO:0000256" key="3">
    <source>
        <dbReference type="ARBA" id="ARBA00023027"/>
    </source>
</evidence>
<evidence type="ECO:0000256" key="1">
    <source>
        <dbReference type="ARBA" id="ARBA00006484"/>
    </source>
</evidence>
<keyword evidence="3" id="KW-0520">NAD</keyword>
<dbReference type="NCBIfam" id="NF005559">
    <property type="entry name" value="PRK07231.1"/>
    <property type="match status" value="1"/>
</dbReference>
<dbReference type="AlphaFoldDB" id="A0A6M2BKY7"/>
<keyword evidence="2 6" id="KW-0560">Oxidoreductase</keyword>
<keyword evidence="5" id="KW-0753">Steroid metabolism</keyword>
<reference evidence="6 7" key="1">
    <citation type="journal article" date="2014" name="Int. J. Syst. Evol. Microbiol.">
        <title>Solimonas terrae sp. nov., isolated from soil.</title>
        <authorList>
            <person name="Kim S.J."/>
            <person name="Moon J.Y."/>
            <person name="Weon H.Y."/>
            <person name="Ahn J.H."/>
            <person name="Chen W.M."/>
            <person name="Kwon S.W."/>
        </authorList>
    </citation>
    <scope>NUCLEOTIDE SEQUENCE [LARGE SCALE GENOMIC DNA]</scope>
    <source>
        <strain evidence="6 7">KIS83-12</strain>
    </source>
</reference>
<dbReference type="PRINTS" id="PR00080">
    <property type="entry name" value="SDRFAMILY"/>
</dbReference>
<organism evidence="6 7">
    <name type="scientific">Solimonas terrae</name>
    <dbReference type="NCBI Taxonomy" id="1396819"/>
    <lineage>
        <taxon>Bacteria</taxon>
        <taxon>Pseudomonadati</taxon>
        <taxon>Pseudomonadota</taxon>
        <taxon>Gammaproteobacteria</taxon>
        <taxon>Nevskiales</taxon>
        <taxon>Nevskiaceae</taxon>
        <taxon>Solimonas</taxon>
    </lineage>
</organism>
<dbReference type="Gene3D" id="3.40.50.720">
    <property type="entry name" value="NAD(P)-binding Rossmann-like Domain"/>
    <property type="match status" value="1"/>
</dbReference>
<dbReference type="SUPFAM" id="SSF51735">
    <property type="entry name" value="NAD(P)-binding Rossmann-fold domains"/>
    <property type="match status" value="1"/>
</dbReference>
<protein>
    <submittedName>
        <fullName evidence="6">Glucose 1-dehydrogenase</fullName>
        <ecNumber evidence="6">1.1.1.47</ecNumber>
    </submittedName>
</protein>
<evidence type="ECO:0000256" key="4">
    <source>
        <dbReference type="ARBA" id="ARBA00023098"/>
    </source>
</evidence>
<keyword evidence="7" id="KW-1185">Reference proteome</keyword>
<evidence type="ECO:0000313" key="6">
    <source>
        <dbReference type="EMBL" id="NGY03376.1"/>
    </source>
</evidence>
<dbReference type="EC" id="1.1.1.47" evidence="6"/>
<dbReference type="GO" id="GO:0008202">
    <property type="term" value="P:steroid metabolic process"/>
    <property type="evidence" value="ECO:0007669"/>
    <property type="project" value="UniProtKB-KW"/>
</dbReference>
<keyword evidence="4" id="KW-0443">Lipid metabolism</keyword>
<dbReference type="GO" id="GO:0047936">
    <property type="term" value="F:glucose 1-dehydrogenase [NAD(P)+] activity"/>
    <property type="evidence" value="ECO:0007669"/>
    <property type="project" value="UniProtKB-EC"/>
</dbReference>
<comment type="caution">
    <text evidence="6">The sequence shown here is derived from an EMBL/GenBank/DDBJ whole genome shotgun (WGS) entry which is preliminary data.</text>
</comment>
<dbReference type="PANTHER" id="PTHR43180">
    <property type="entry name" value="3-OXOACYL-(ACYL-CARRIER-PROTEIN) REDUCTASE (AFU_ORTHOLOGUE AFUA_6G11210)"/>
    <property type="match status" value="1"/>
</dbReference>
<dbReference type="InterPro" id="IPR002347">
    <property type="entry name" value="SDR_fam"/>
</dbReference>
<dbReference type="FunFam" id="3.40.50.720:FF:000084">
    <property type="entry name" value="Short-chain dehydrogenase reductase"/>
    <property type="match status" value="1"/>
</dbReference>
<accession>A0A6M2BKY7</accession>
<dbReference type="PRINTS" id="PR00081">
    <property type="entry name" value="GDHRDH"/>
</dbReference>
<dbReference type="Pfam" id="PF13561">
    <property type="entry name" value="adh_short_C2"/>
    <property type="match status" value="1"/>
</dbReference>
<dbReference type="InterPro" id="IPR036291">
    <property type="entry name" value="NAD(P)-bd_dom_sf"/>
</dbReference>
<gene>
    <name evidence="6" type="ORF">G7Y85_01215</name>
</gene>
<dbReference type="RefSeq" id="WP_166250790.1">
    <property type="nucleotide sequence ID" value="NZ_JAAMOW010000001.1"/>
</dbReference>
<proteinExistence type="inferred from homology"/>
<evidence type="ECO:0000313" key="7">
    <source>
        <dbReference type="Proteomes" id="UP000472676"/>
    </source>
</evidence>
<name>A0A6M2BKY7_9GAMM</name>
<dbReference type="Proteomes" id="UP000472676">
    <property type="component" value="Unassembled WGS sequence"/>
</dbReference>
<dbReference type="PANTHER" id="PTHR43180:SF28">
    <property type="entry name" value="NAD(P)-BINDING ROSSMANN-FOLD SUPERFAMILY PROTEIN"/>
    <property type="match status" value="1"/>
</dbReference>
<dbReference type="EMBL" id="JAAMOW010000001">
    <property type="protein sequence ID" value="NGY03376.1"/>
    <property type="molecule type" value="Genomic_DNA"/>
</dbReference>
<evidence type="ECO:0000256" key="2">
    <source>
        <dbReference type="ARBA" id="ARBA00023002"/>
    </source>
</evidence>
<comment type="similarity">
    <text evidence="1">Belongs to the short-chain dehydrogenases/reductases (SDR) family.</text>
</comment>
<sequence length="279" mass="29175">MHQDLSGQVAIVTGGTGGIGRATAELFVKHGARVVIADIDTEAGDALAAKLGPAALFKRTDVSQMDEVRALVDFAVSRFGGLHVMFNNAGISGAQHPRFLDDDLQDFQRVIGINLFGVMAGSQCAARHMAQNGGGVIINNASIAGLLPGQALMSYRASKAAVIMFTKSTAIDFAEYNIRVNVLAPGHIRTPLTAYAEPGVSSEVAERIRVAVGAAFDVNQPLKRTGRPEDVAEVVLFLASDRAAQITGVVLPVDGGITAGDPVNHLREIQAARARALAG</sequence>
<evidence type="ECO:0000256" key="5">
    <source>
        <dbReference type="ARBA" id="ARBA00023221"/>
    </source>
</evidence>